<protein>
    <submittedName>
        <fullName evidence="1">Uncharacterized protein</fullName>
    </submittedName>
</protein>
<evidence type="ECO:0000313" key="1">
    <source>
        <dbReference type="EMBL" id="KAB7731922.1"/>
    </source>
</evidence>
<dbReference type="Proteomes" id="UP000488299">
    <property type="component" value="Unassembled WGS sequence"/>
</dbReference>
<gene>
    <name evidence="1" type="ORF">F5984_06790</name>
</gene>
<dbReference type="RefSeq" id="WP_152123501.1">
    <property type="nucleotide sequence ID" value="NZ_WELI01000002.1"/>
</dbReference>
<organism evidence="1 2">
    <name type="scientific">Rudanella paleaurantiibacter</name>
    <dbReference type="NCBI Taxonomy" id="2614655"/>
    <lineage>
        <taxon>Bacteria</taxon>
        <taxon>Pseudomonadati</taxon>
        <taxon>Bacteroidota</taxon>
        <taxon>Cytophagia</taxon>
        <taxon>Cytophagales</taxon>
        <taxon>Cytophagaceae</taxon>
        <taxon>Rudanella</taxon>
    </lineage>
</organism>
<evidence type="ECO:0000313" key="2">
    <source>
        <dbReference type="Proteomes" id="UP000488299"/>
    </source>
</evidence>
<sequence>MTPEFTNNTLIIKRRKLGNIMILQYPDGKTFRETPDGSCTEVQSDFFDTVRGAGGVDIEPLILLQTAPVPTERGRAESHTALVSSPVSDAEKKPTEEQFDVEINGFNPDDFEQNQPAAQSPVLEIRDGEIAYDLWRWERDPRTKEMRIAGLYHTGVLSFLGEQGFAKRYRPDGKNTILVRGDTVIEPVIATVMRDEVKAYIEANPDLIKEGPLSATFEGRLELYNRQHHLIINSTSLEGLRTHDRPLLRDAPGICYIPYKNGIVQITAEKITIHPYSILDGACVWKSQVIEREFNLRADGEQCQYARFIGNVTRQEHDRMMAFRTAIGYLLHHYNNPTEGQAVILYDEEITDVRKPEGGTGKGVFANALRQIRPLALIDGKKFDPNDKFCFQDVDQSTAVVWIDDPVVNHAKSERRFSLERFFSILTEGWSIENKREKTFRIPAKEGPKLLIASNVVMSNEGSSNVRRQFILEFSDHYKKQIRVGNEKPIESEHGGVLFSDNWSVDEWQRFDRYMIGCIQQFLQDGLTAYSLRSAGKNRLRQTAGEDFYEWVTTYENTGLRANTEYHRDTLFADYKAFAGLTDSGHGTRGFSNNIVAYAKSNGWKFERGADKRNQTFTLIS</sequence>
<name>A0A7J5U360_9BACT</name>
<comment type="caution">
    <text evidence="1">The sequence shown here is derived from an EMBL/GenBank/DDBJ whole genome shotgun (WGS) entry which is preliminary data.</text>
</comment>
<reference evidence="1 2" key="1">
    <citation type="submission" date="2019-10" db="EMBL/GenBank/DDBJ databases">
        <title>Rudanella paleaurantiibacter sp. nov., isolated from sludge.</title>
        <authorList>
            <person name="Xu S.Q."/>
        </authorList>
    </citation>
    <scope>NUCLEOTIDE SEQUENCE [LARGE SCALE GENOMIC DNA]</scope>
    <source>
        <strain evidence="1 2">HX-22-17</strain>
    </source>
</reference>
<dbReference type="EMBL" id="WELI01000002">
    <property type="protein sequence ID" value="KAB7731922.1"/>
    <property type="molecule type" value="Genomic_DNA"/>
</dbReference>
<proteinExistence type="predicted"/>
<dbReference type="AlphaFoldDB" id="A0A7J5U360"/>
<keyword evidence="2" id="KW-1185">Reference proteome</keyword>
<accession>A0A7J5U360</accession>